<evidence type="ECO:0000256" key="4">
    <source>
        <dbReference type="SAM" id="Coils"/>
    </source>
</evidence>
<evidence type="ECO:0000256" key="5">
    <source>
        <dbReference type="SAM" id="Phobius"/>
    </source>
</evidence>
<dbReference type="SUPFAM" id="SSF55874">
    <property type="entry name" value="ATPase domain of HSP90 chaperone/DNA topoisomerase II/histidine kinase"/>
    <property type="match status" value="1"/>
</dbReference>
<keyword evidence="5" id="KW-1133">Transmembrane helix</keyword>
<name>A0ABM7XB35_9BACT</name>
<dbReference type="Gene3D" id="1.10.287.130">
    <property type="match status" value="1"/>
</dbReference>
<protein>
    <recommendedName>
        <fullName evidence="2">histidine kinase</fullName>
        <ecNumber evidence="2">2.7.13.3</ecNumber>
    </recommendedName>
</protein>
<evidence type="ECO:0000313" key="7">
    <source>
        <dbReference type="EMBL" id="BDG09030.1"/>
    </source>
</evidence>
<dbReference type="PANTHER" id="PTHR43065">
    <property type="entry name" value="SENSOR HISTIDINE KINASE"/>
    <property type="match status" value="1"/>
</dbReference>
<reference evidence="8" key="1">
    <citation type="journal article" date="2022" name="Int. J. Syst. Evol. Microbiol.">
        <title>Anaeromyxobacter oryzae sp. nov., Anaeromyxobacter diazotrophicus sp. nov. and Anaeromyxobacter paludicola sp. nov., isolated from paddy soils.</title>
        <authorList>
            <person name="Itoh H."/>
            <person name="Xu Z."/>
            <person name="Mise K."/>
            <person name="Masuda Y."/>
            <person name="Ushijima N."/>
            <person name="Hayakawa C."/>
            <person name="Shiratori Y."/>
            <person name="Senoo K."/>
        </authorList>
    </citation>
    <scope>NUCLEOTIDE SEQUENCE [LARGE SCALE GENOMIC DNA]</scope>
    <source>
        <strain evidence="8">Red630</strain>
    </source>
</reference>
<dbReference type="InterPro" id="IPR036890">
    <property type="entry name" value="HATPase_C_sf"/>
</dbReference>
<dbReference type="Pfam" id="PF02518">
    <property type="entry name" value="HATPase_c"/>
    <property type="match status" value="1"/>
</dbReference>
<keyword evidence="5" id="KW-0472">Membrane</keyword>
<organism evidence="7 8">
    <name type="scientific">Anaeromyxobacter paludicola</name>
    <dbReference type="NCBI Taxonomy" id="2918171"/>
    <lineage>
        <taxon>Bacteria</taxon>
        <taxon>Pseudomonadati</taxon>
        <taxon>Myxococcota</taxon>
        <taxon>Myxococcia</taxon>
        <taxon>Myxococcales</taxon>
        <taxon>Cystobacterineae</taxon>
        <taxon>Anaeromyxobacteraceae</taxon>
        <taxon>Anaeromyxobacter</taxon>
    </lineage>
</organism>
<dbReference type="PROSITE" id="PS50109">
    <property type="entry name" value="HIS_KIN"/>
    <property type="match status" value="1"/>
</dbReference>
<evidence type="ECO:0000313" key="8">
    <source>
        <dbReference type="Proteomes" id="UP001162734"/>
    </source>
</evidence>
<dbReference type="Pfam" id="PF00512">
    <property type="entry name" value="HisKA"/>
    <property type="match status" value="1"/>
</dbReference>
<dbReference type="EMBL" id="AP025592">
    <property type="protein sequence ID" value="BDG09030.1"/>
    <property type="molecule type" value="Genomic_DNA"/>
</dbReference>
<dbReference type="PANTHER" id="PTHR43065:SF42">
    <property type="entry name" value="TWO-COMPONENT SENSOR PPRA"/>
    <property type="match status" value="1"/>
</dbReference>
<gene>
    <name evidence="7" type="ORF">AMPC_21430</name>
</gene>
<dbReference type="InterPro" id="IPR004358">
    <property type="entry name" value="Sig_transdc_His_kin-like_C"/>
</dbReference>
<evidence type="ECO:0000256" key="3">
    <source>
        <dbReference type="ARBA" id="ARBA00022553"/>
    </source>
</evidence>
<evidence type="ECO:0000256" key="1">
    <source>
        <dbReference type="ARBA" id="ARBA00000085"/>
    </source>
</evidence>
<dbReference type="SMART" id="SM00388">
    <property type="entry name" value="HisKA"/>
    <property type="match status" value="1"/>
</dbReference>
<keyword evidence="4" id="KW-0175">Coiled coil</keyword>
<evidence type="ECO:0000259" key="6">
    <source>
        <dbReference type="PROSITE" id="PS50109"/>
    </source>
</evidence>
<dbReference type="InterPro" id="IPR003594">
    <property type="entry name" value="HATPase_dom"/>
</dbReference>
<dbReference type="RefSeq" id="WP_248340623.1">
    <property type="nucleotide sequence ID" value="NZ_AP025592.1"/>
</dbReference>
<dbReference type="InterPro" id="IPR003661">
    <property type="entry name" value="HisK_dim/P_dom"/>
</dbReference>
<keyword evidence="3" id="KW-0597">Phosphoprotein</keyword>
<keyword evidence="5" id="KW-0812">Transmembrane</keyword>
<dbReference type="SUPFAM" id="SSF47384">
    <property type="entry name" value="Homodimeric domain of signal transducing histidine kinase"/>
    <property type="match status" value="1"/>
</dbReference>
<feature type="domain" description="Histidine kinase" evidence="6">
    <location>
        <begin position="157"/>
        <end position="367"/>
    </location>
</feature>
<dbReference type="PRINTS" id="PR00344">
    <property type="entry name" value="BCTRLSENSOR"/>
</dbReference>
<dbReference type="Proteomes" id="UP001162734">
    <property type="component" value="Chromosome"/>
</dbReference>
<keyword evidence="8" id="KW-1185">Reference proteome</keyword>
<accession>A0ABM7XB35</accession>
<evidence type="ECO:0000256" key="2">
    <source>
        <dbReference type="ARBA" id="ARBA00012438"/>
    </source>
</evidence>
<feature type="transmembrane region" description="Helical" evidence="5">
    <location>
        <begin position="37"/>
        <end position="62"/>
    </location>
</feature>
<sequence length="367" mass="37500">MPTRGARPLLALQLVALAAVGPTVLLAAGLPLLSTRALGPAAFTALALGAGIATLAAGSLLLSRAVARPVDRLLAAAERLGDLPGAPGLPLLGEPGGHGLSRAAVAFERLAAALAEERAQLAAKVAELTAANRSLEEARESLLRSERLATVGRLAAGLAHEVGNPLGAVTGYVELARTRLPPGADPELAGALDRIAAAAERIDRTVRELLDFARPSAPLLVPVPLAPAVDSALRLARVQSRFKEVEVTVDLPPGLPPVRADPHQLSQVLLNLLLNAGDAMQGRGALRIEGRLGPDGTVALALADAGPGIPPQDLERIFDPFFTTKEPGRGTGLGLAISHRIMEGFGGAISAGNGPGGGARFVLRFAC</sequence>
<dbReference type="InterPro" id="IPR005467">
    <property type="entry name" value="His_kinase_dom"/>
</dbReference>
<dbReference type="Gene3D" id="3.30.565.10">
    <property type="entry name" value="Histidine kinase-like ATPase, C-terminal domain"/>
    <property type="match status" value="1"/>
</dbReference>
<dbReference type="EC" id="2.7.13.3" evidence="2"/>
<comment type="catalytic activity">
    <reaction evidence="1">
        <text>ATP + protein L-histidine = ADP + protein N-phospho-L-histidine.</text>
        <dbReference type="EC" id="2.7.13.3"/>
    </reaction>
</comment>
<dbReference type="CDD" id="cd00082">
    <property type="entry name" value="HisKA"/>
    <property type="match status" value="1"/>
</dbReference>
<feature type="coiled-coil region" evidence="4">
    <location>
        <begin position="111"/>
        <end position="148"/>
    </location>
</feature>
<dbReference type="SMART" id="SM00387">
    <property type="entry name" value="HATPase_c"/>
    <property type="match status" value="1"/>
</dbReference>
<dbReference type="InterPro" id="IPR036097">
    <property type="entry name" value="HisK_dim/P_sf"/>
</dbReference>
<proteinExistence type="predicted"/>